<feature type="region of interest" description="Disordered" evidence="1">
    <location>
        <begin position="106"/>
        <end position="155"/>
    </location>
</feature>
<evidence type="ECO:0000256" key="1">
    <source>
        <dbReference type="SAM" id="MobiDB-lite"/>
    </source>
</evidence>
<dbReference type="Proteomes" id="UP000000600">
    <property type="component" value="Unassembled WGS sequence"/>
</dbReference>
<organism evidence="2 3">
    <name type="scientific">Paramecium tetraurelia</name>
    <dbReference type="NCBI Taxonomy" id="5888"/>
    <lineage>
        <taxon>Eukaryota</taxon>
        <taxon>Sar</taxon>
        <taxon>Alveolata</taxon>
        <taxon>Ciliophora</taxon>
        <taxon>Intramacronucleata</taxon>
        <taxon>Oligohymenophorea</taxon>
        <taxon>Peniculida</taxon>
        <taxon>Parameciidae</taxon>
        <taxon>Paramecium</taxon>
    </lineage>
</organism>
<dbReference type="HOGENOM" id="CLU_072946_0_0_1"/>
<dbReference type="InParanoid" id="A0D5F9"/>
<name>A0D5F9_PARTE</name>
<dbReference type="GeneID" id="5031458"/>
<proteinExistence type="predicted"/>
<dbReference type="OrthoDB" id="296771at2759"/>
<feature type="compositionally biased region" description="Polar residues" evidence="1">
    <location>
        <begin position="123"/>
        <end position="155"/>
    </location>
</feature>
<dbReference type="AlphaFoldDB" id="A0D5F9"/>
<dbReference type="EMBL" id="CT868296">
    <property type="protein sequence ID" value="CAK78276.1"/>
    <property type="molecule type" value="Genomic_DNA"/>
</dbReference>
<sequence length="330" mass="38328">MLIVKGGPPQKIGKTQSVHNLPQESHLIVRKLNPILTLKTEGCFDSTLNQIYNSVCDTEYVTGRILKQLILFVDTKFSELTEKIDNFDNLSDINTHLLRIQSSQVSPIMKQRNDDSPNDIVRNKSSGSLLQQDNTSLSEKGKNSPSRKALQKNSLSQSNVMDINRLNQFEKKIRQTEDKQIKFEQDQQDKFQGFQNRIEKLIRSIQEKQQSLQFSDLYRGIQEFSENQKQIVSFISTSQNEMIEINKKLLSTSKEYQEQMNFIKNTQEQTTQAYSACNEKIDTLSTSIQQIDQDLLIILKCYKDVLNDVFRIEILEQQQKRILNILNNYH</sequence>
<gene>
    <name evidence="2" type="ORF">GSPATT00013725001</name>
</gene>
<evidence type="ECO:0000313" key="2">
    <source>
        <dbReference type="EMBL" id="CAK78276.1"/>
    </source>
</evidence>
<accession>A0D5F9</accession>
<protein>
    <submittedName>
        <fullName evidence="2">Uncharacterized protein</fullName>
    </submittedName>
</protein>
<reference evidence="2 3" key="1">
    <citation type="journal article" date="2006" name="Nature">
        <title>Global trends of whole-genome duplications revealed by the ciliate Paramecium tetraurelia.</title>
        <authorList>
            <consortium name="Genoscope"/>
            <person name="Aury J.-M."/>
            <person name="Jaillon O."/>
            <person name="Duret L."/>
            <person name="Noel B."/>
            <person name="Jubin C."/>
            <person name="Porcel B.M."/>
            <person name="Segurens B."/>
            <person name="Daubin V."/>
            <person name="Anthouard V."/>
            <person name="Aiach N."/>
            <person name="Arnaiz O."/>
            <person name="Billaut A."/>
            <person name="Beisson J."/>
            <person name="Blanc I."/>
            <person name="Bouhouche K."/>
            <person name="Camara F."/>
            <person name="Duharcourt S."/>
            <person name="Guigo R."/>
            <person name="Gogendeau D."/>
            <person name="Katinka M."/>
            <person name="Keller A.-M."/>
            <person name="Kissmehl R."/>
            <person name="Klotz C."/>
            <person name="Koll F."/>
            <person name="Le Moue A."/>
            <person name="Lepere C."/>
            <person name="Malinsky S."/>
            <person name="Nowacki M."/>
            <person name="Nowak J.K."/>
            <person name="Plattner H."/>
            <person name="Poulain J."/>
            <person name="Ruiz F."/>
            <person name="Serrano V."/>
            <person name="Zagulski M."/>
            <person name="Dessen P."/>
            <person name="Betermier M."/>
            <person name="Weissenbach J."/>
            <person name="Scarpelli C."/>
            <person name="Schachter V."/>
            <person name="Sperling L."/>
            <person name="Meyer E."/>
            <person name="Cohen J."/>
            <person name="Wincker P."/>
        </authorList>
    </citation>
    <scope>NUCLEOTIDE SEQUENCE [LARGE SCALE GENOMIC DNA]</scope>
    <source>
        <strain evidence="2 3">Stock d4-2</strain>
    </source>
</reference>
<keyword evidence="3" id="KW-1185">Reference proteome</keyword>
<evidence type="ECO:0000313" key="3">
    <source>
        <dbReference type="Proteomes" id="UP000000600"/>
    </source>
</evidence>
<dbReference type="OMA" id="STSQNEM"/>
<dbReference type="RefSeq" id="XP_001445673.1">
    <property type="nucleotide sequence ID" value="XM_001445636.1"/>
</dbReference>
<dbReference type="KEGG" id="ptm:GSPATT00013725001"/>